<dbReference type="GO" id="GO:0008270">
    <property type="term" value="F:zinc ion binding"/>
    <property type="evidence" value="ECO:0007669"/>
    <property type="project" value="InterPro"/>
</dbReference>
<evidence type="ECO:0000313" key="9">
    <source>
        <dbReference type="EMBL" id="KAH7120489.1"/>
    </source>
</evidence>
<comment type="caution">
    <text evidence="9">The sequence shown here is derived from an EMBL/GenBank/DDBJ whole genome shotgun (WGS) entry which is preliminary data.</text>
</comment>
<evidence type="ECO:0000256" key="7">
    <source>
        <dbReference type="SAM" id="MobiDB-lite"/>
    </source>
</evidence>
<dbReference type="Pfam" id="PF04082">
    <property type="entry name" value="Fungal_trans"/>
    <property type="match status" value="1"/>
</dbReference>
<keyword evidence="6" id="KW-0539">Nucleus</keyword>
<dbReference type="InterPro" id="IPR051615">
    <property type="entry name" value="Transcr_Regulatory_Elem"/>
</dbReference>
<protein>
    <recommendedName>
        <fullName evidence="8">Xylanolytic transcriptional activator regulatory domain-containing protein</fullName>
    </recommendedName>
</protein>
<dbReference type="GO" id="GO:0003677">
    <property type="term" value="F:DNA binding"/>
    <property type="evidence" value="ECO:0007669"/>
    <property type="project" value="UniProtKB-KW"/>
</dbReference>
<keyword evidence="3" id="KW-0805">Transcription regulation</keyword>
<accession>A0A9P9DJS0</accession>
<dbReference type="InterPro" id="IPR007219">
    <property type="entry name" value="XnlR_reg_dom"/>
</dbReference>
<evidence type="ECO:0000256" key="3">
    <source>
        <dbReference type="ARBA" id="ARBA00023015"/>
    </source>
</evidence>
<evidence type="ECO:0000259" key="8">
    <source>
        <dbReference type="Pfam" id="PF04082"/>
    </source>
</evidence>
<evidence type="ECO:0000313" key="10">
    <source>
        <dbReference type="Proteomes" id="UP000738349"/>
    </source>
</evidence>
<dbReference type="PANTHER" id="PTHR31313">
    <property type="entry name" value="TY1 ENHANCER ACTIVATOR"/>
    <property type="match status" value="1"/>
</dbReference>
<reference evidence="9" key="1">
    <citation type="journal article" date="2021" name="Nat. Commun.">
        <title>Genetic determinants of endophytism in the Arabidopsis root mycobiome.</title>
        <authorList>
            <person name="Mesny F."/>
            <person name="Miyauchi S."/>
            <person name="Thiergart T."/>
            <person name="Pickel B."/>
            <person name="Atanasova L."/>
            <person name="Karlsson M."/>
            <person name="Huettel B."/>
            <person name="Barry K.W."/>
            <person name="Haridas S."/>
            <person name="Chen C."/>
            <person name="Bauer D."/>
            <person name="Andreopoulos W."/>
            <person name="Pangilinan J."/>
            <person name="LaButti K."/>
            <person name="Riley R."/>
            <person name="Lipzen A."/>
            <person name="Clum A."/>
            <person name="Drula E."/>
            <person name="Henrissat B."/>
            <person name="Kohler A."/>
            <person name="Grigoriev I.V."/>
            <person name="Martin F.M."/>
            <person name="Hacquard S."/>
        </authorList>
    </citation>
    <scope>NUCLEOTIDE SEQUENCE</scope>
    <source>
        <strain evidence="9">MPI-CAGE-AT-0147</strain>
    </source>
</reference>
<dbReference type="Proteomes" id="UP000738349">
    <property type="component" value="Unassembled WGS sequence"/>
</dbReference>
<evidence type="ECO:0000256" key="5">
    <source>
        <dbReference type="ARBA" id="ARBA00023163"/>
    </source>
</evidence>
<dbReference type="AlphaFoldDB" id="A0A9P9DJS0"/>
<sequence>MAQPTPGGDPVEPAGSGRAAAYFKFDTRLDYYMKLAEEPSRSDGNSHSPGNLPRDNGGPQDFDMLDTGNIASPDVLTPVSSASLPGASVYAGSRPFSATYGSPEQQASGPIVSSRTKRAGTFQVYPDGRRSYFGPTSYLHFFPKSSMLWDIGTTGSGRDPSANGLLLAPEYHVLEDQLVNAFFTYDNLFLDAFDESVYLRDKARFEAGQDAFLYSHALGYAILAAGLLYSSETDLMSLPDDSEEDFASRARRLLHIELEAPSVSTVLTLIVLCSLSAAEALDDQGWFYSGTALRLIPALGLDQIDGLSHPLEDKNALRVLRRSIVAGATCLDTIWHGWCGRSTPGLGSFPILQFEDESFHDDGESNCAAVSRFIALGFIHRNLLWQSTQEKPNIDQIWTAMQQWTTSMSSSGLYEQTDRRTSALALQSLMHFHGMLIQFHQLQPNAATERRSSSAKICIYSLEKCIESANEISHLQQVFRKRHGLGRLHPLSIHPMLAASLIHVQSFAESQGSSRESKQARQNVLRSIQVFGEIAETMNAGSRALEIVIAAQREWSK</sequence>
<dbReference type="GO" id="GO:0006351">
    <property type="term" value="P:DNA-templated transcription"/>
    <property type="evidence" value="ECO:0007669"/>
    <property type="project" value="InterPro"/>
</dbReference>
<organism evidence="9 10">
    <name type="scientific">Dactylonectria macrodidyma</name>
    <dbReference type="NCBI Taxonomy" id="307937"/>
    <lineage>
        <taxon>Eukaryota</taxon>
        <taxon>Fungi</taxon>
        <taxon>Dikarya</taxon>
        <taxon>Ascomycota</taxon>
        <taxon>Pezizomycotina</taxon>
        <taxon>Sordariomycetes</taxon>
        <taxon>Hypocreomycetidae</taxon>
        <taxon>Hypocreales</taxon>
        <taxon>Nectriaceae</taxon>
        <taxon>Dactylonectria</taxon>
    </lineage>
</organism>
<evidence type="ECO:0000256" key="4">
    <source>
        <dbReference type="ARBA" id="ARBA00023125"/>
    </source>
</evidence>
<keyword evidence="10" id="KW-1185">Reference proteome</keyword>
<keyword evidence="5" id="KW-0804">Transcription</keyword>
<feature type="domain" description="Xylanolytic transcriptional activator regulatory" evidence="8">
    <location>
        <begin position="198"/>
        <end position="336"/>
    </location>
</feature>
<keyword evidence="2" id="KW-0862">Zinc</keyword>
<gene>
    <name evidence="9" type="ORF">EDB81DRAFT_231840</name>
</gene>
<name>A0A9P9DJS0_9HYPO</name>
<keyword evidence="4" id="KW-0238">DNA-binding</keyword>
<feature type="region of interest" description="Disordered" evidence="7">
    <location>
        <begin position="35"/>
        <end position="70"/>
    </location>
</feature>
<evidence type="ECO:0000256" key="2">
    <source>
        <dbReference type="ARBA" id="ARBA00022833"/>
    </source>
</evidence>
<proteinExistence type="predicted"/>
<evidence type="ECO:0000256" key="6">
    <source>
        <dbReference type="ARBA" id="ARBA00023242"/>
    </source>
</evidence>
<evidence type="ECO:0000256" key="1">
    <source>
        <dbReference type="ARBA" id="ARBA00022723"/>
    </source>
</evidence>
<dbReference type="OrthoDB" id="2154091at2759"/>
<dbReference type="CDD" id="cd12148">
    <property type="entry name" value="fungal_TF_MHR"/>
    <property type="match status" value="1"/>
</dbReference>
<keyword evidence="1" id="KW-0479">Metal-binding</keyword>
<dbReference type="EMBL" id="JAGMUV010000025">
    <property type="protein sequence ID" value="KAH7120489.1"/>
    <property type="molecule type" value="Genomic_DNA"/>
</dbReference>
<dbReference type="PANTHER" id="PTHR31313:SF77">
    <property type="entry name" value="ZN(II)2CYS6 TRANSCRIPTION FACTOR (EUROFUNG)"/>
    <property type="match status" value="1"/>
</dbReference>